<dbReference type="Gene3D" id="3.40.50.1820">
    <property type="entry name" value="alpha/beta hydrolase"/>
    <property type="match status" value="1"/>
</dbReference>
<gene>
    <name evidence="3" type="ORF">BCF74_11825</name>
</gene>
<reference evidence="3 4" key="1">
    <citation type="submission" date="2018-03" db="EMBL/GenBank/DDBJ databases">
        <title>Genomic Encyclopedia of Archaeal and Bacterial Type Strains, Phase II (KMG-II): from individual species to whole genera.</title>
        <authorList>
            <person name="Goeker M."/>
        </authorList>
    </citation>
    <scope>NUCLEOTIDE SEQUENCE [LARGE SCALE GENOMIC DNA]</scope>
    <source>
        <strain evidence="3 4">ATCC BAA-1496</strain>
    </source>
</reference>
<dbReference type="PRINTS" id="PR00412">
    <property type="entry name" value="EPOXHYDRLASE"/>
</dbReference>
<dbReference type="InterPro" id="IPR000073">
    <property type="entry name" value="AB_hydrolase_1"/>
</dbReference>
<name>A0A2T0UFB9_9MICO</name>
<evidence type="ECO:0000256" key="1">
    <source>
        <dbReference type="ARBA" id="ARBA00022801"/>
    </source>
</evidence>
<evidence type="ECO:0000313" key="3">
    <source>
        <dbReference type="EMBL" id="PRY56630.1"/>
    </source>
</evidence>
<comment type="caution">
    <text evidence="3">The sequence shown here is derived from an EMBL/GenBank/DDBJ whole genome shotgun (WGS) entry which is preliminary data.</text>
</comment>
<dbReference type="InterPro" id="IPR000639">
    <property type="entry name" value="Epox_hydrolase-like"/>
</dbReference>
<dbReference type="Proteomes" id="UP000237822">
    <property type="component" value="Unassembled WGS sequence"/>
</dbReference>
<dbReference type="Pfam" id="PF00561">
    <property type="entry name" value="Abhydrolase_1"/>
    <property type="match status" value="1"/>
</dbReference>
<evidence type="ECO:0000313" key="4">
    <source>
        <dbReference type="Proteomes" id="UP000237822"/>
    </source>
</evidence>
<keyword evidence="1" id="KW-0378">Hydrolase</keyword>
<dbReference type="EMBL" id="PVTI01000018">
    <property type="protein sequence ID" value="PRY56630.1"/>
    <property type="molecule type" value="Genomic_DNA"/>
</dbReference>
<dbReference type="InterPro" id="IPR029058">
    <property type="entry name" value="AB_hydrolase_fold"/>
</dbReference>
<evidence type="ECO:0000259" key="2">
    <source>
        <dbReference type="Pfam" id="PF00561"/>
    </source>
</evidence>
<proteinExistence type="predicted"/>
<sequence length="294" mass="32466">MREFTRDGLTFDVTDTGPEDGEVVMLLHGWPQDRGTWDAVGRELTAEGLRVVAFDQRGYSPRARPRERAAYAMKELVADVVAAIDATGAEKVHLVGHDWGGAVAWAFAEQHPERLHSVMSVSVPHHRAFAAALRRPQQARMSWYMAAFQVPKLPEAFLGRRLYAVLRGIGLPREEAKRYAARFREPGAAAGGLAWYRALPLGGDLMPGPRELLPRRLRGARGGSDGAGTRRIQVPATLLWGSKDPALGREAAEATARWVDADYRFVEVDGGHWLPETEPALVARTILDRVRPTP</sequence>
<dbReference type="SUPFAM" id="SSF53474">
    <property type="entry name" value="alpha/beta-Hydrolases"/>
    <property type="match status" value="1"/>
</dbReference>
<keyword evidence="4" id="KW-1185">Reference proteome</keyword>
<dbReference type="PANTHER" id="PTHR43329">
    <property type="entry name" value="EPOXIDE HYDROLASE"/>
    <property type="match status" value="1"/>
</dbReference>
<dbReference type="AlphaFoldDB" id="A0A2T0UFB9"/>
<organism evidence="3 4">
    <name type="scientific">Knoellia remsis</name>
    <dbReference type="NCBI Taxonomy" id="407159"/>
    <lineage>
        <taxon>Bacteria</taxon>
        <taxon>Bacillati</taxon>
        <taxon>Actinomycetota</taxon>
        <taxon>Actinomycetes</taxon>
        <taxon>Micrococcales</taxon>
        <taxon>Intrasporangiaceae</taxon>
        <taxon>Knoellia</taxon>
    </lineage>
</organism>
<dbReference type="OrthoDB" id="2987348at2"/>
<accession>A0A2T0UFB9</accession>
<dbReference type="GO" id="GO:0016787">
    <property type="term" value="F:hydrolase activity"/>
    <property type="evidence" value="ECO:0007669"/>
    <property type="project" value="UniProtKB-KW"/>
</dbReference>
<feature type="domain" description="AB hydrolase-1" evidence="2">
    <location>
        <begin position="23"/>
        <end position="279"/>
    </location>
</feature>
<dbReference type="PRINTS" id="PR00111">
    <property type="entry name" value="ABHYDROLASE"/>
</dbReference>
<dbReference type="RefSeq" id="WP_106298055.1">
    <property type="nucleotide sequence ID" value="NZ_PVTI01000018.1"/>
</dbReference>
<protein>
    <submittedName>
        <fullName evidence="3">Pimeloyl-ACP methyl ester carboxylesterase</fullName>
    </submittedName>
</protein>